<feature type="transmembrane region" description="Helical" evidence="2">
    <location>
        <begin position="30"/>
        <end position="49"/>
    </location>
</feature>
<comment type="caution">
    <text evidence="3">The sequence shown here is derived from an EMBL/GenBank/DDBJ whole genome shotgun (WGS) entry which is preliminary data.</text>
</comment>
<dbReference type="RefSeq" id="WP_202998108.1">
    <property type="nucleotide sequence ID" value="NZ_JAENHO010000018.1"/>
</dbReference>
<feature type="compositionally biased region" description="Low complexity" evidence="1">
    <location>
        <begin position="73"/>
        <end position="84"/>
    </location>
</feature>
<dbReference type="EMBL" id="JAENHO010000018">
    <property type="protein sequence ID" value="MBL7261352.1"/>
    <property type="molecule type" value="Genomic_DNA"/>
</dbReference>
<dbReference type="Proteomes" id="UP000598996">
    <property type="component" value="Unassembled WGS sequence"/>
</dbReference>
<evidence type="ECO:0000313" key="4">
    <source>
        <dbReference type="Proteomes" id="UP000598996"/>
    </source>
</evidence>
<feature type="region of interest" description="Disordered" evidence="1">
    <location>
        <begin position="73"/>
        <end position="98"/>
    </location>
</feature>
<name>A0ABS1W3Q5_9ACTN</name>
<keyword evidence="2" id="KW-0812">Transmembrane</keyword>
<keyword evidence="2" id="KW-0472">Membrane</keyword>
<protein>
    <submittedName>
        <fullName evidence="3">Uncharacterized protein</fullName>
    </submittedName>
</protein>
<keyword evidence="4" id="KW-1185">Reference proteome</keyword>
<sequence length="356" mass="39890">MNPSSSTALDLPPQFFDFVKILRDLFDGETAPLTFAFVAILISVWAAVISRRSMRASERSAFAAELQAGHAARQAESAEQQAVAARDEANSASTEAGIASHSTEISALETARARIDAAMPRVAVVMHSQVDHAGLAENSYRIPLPTESLPNLKKVRLEHWPQWAWDAFFVSHGFLYNFGNEPVRVIADGLQFYAGKHPFTGDEVPNLPRTLDGSHFLMAGDYALFQVIARKQVDDWVEILKKQDGVAESCESFVWFYPANFDKPECGAKIRTDGMPLSRIRRDNVYAIFQSESYFSVHVEYIRKYPDSTEIISAELRNDRDELFRIATRKAIHESLANNSGLPMREESSDDVDDLR</sequence>
<evidence type="ECO:0000313" key="3">
    <source>
        <dbReference type="EMBL" id="MBL7261352.1"/>
    </source>
</evidence>
<gene>
    <name evidence="3" type="ORF">JKJ07_44410</name>
</gene>
<reference evidence="3 4" key="1">
    <citation type="submission" date="2021-01" db="EMBL/GenBank/DDBJ databases">
        <title>Actinoplanes sp. nov. LDG1-01 isolated from lichen.</title>
        <authorList>
            <person name="Saeng-In P."/>
            <person name="Phongsopitanun W."/>
            <person name="Kanchanasin P."/>
            <person name="Yuki M."/>
            <person name="Kudo T."/>
            <person name="Ohkuma M."/>
            <person name="Tanasupawat S."/>
        </authorList>
    </citation>
    <scope>NUCLEOTIDE SEQUENCE [LARGE SCALE GENOMIC DNA]</scope>
    <source>
        <strain evidence="3 4">LDG1-01</strain>
    </source>
</reference>
<organism evidence="3 4">
    <name type="scientific">Paractinoplanes lichenicola</name>
    <dbReference type="NCBI Taxonomy" id="2802976"/>
    <lineage>
        <taxon>Bacteria</taxon>
        <taxon>Bacillati</taxon>
        <taxon>Actinomycetota</taxon>
        <taxon>Actinomycetes</taxon>
        <taxon>Micromonosporales</taxon>
        <taxon>Micromonosporaceae</taxon>
        <taxon>Paractinoplanes</taxon>
    </lineage>
</organism>
<proteinExistence type="predicted"/>
<accession>A0ABS1W3Q5</accession>
<evidence type="ECO:0000256" key="2">
    <source>
        <dbReference type="SAM" id="Phobius"/>
    </source>
</evidence>
<keyword evidence="2" id="KW-1133">Transmembrane helix</keyword>
<evidence type="ECO:0000256" key="1">
    <source>
        <dbReference type="SAM" id="MobiDB-lite"/>
    </source>
</evidence>